<feature type="domain" description="Reticulon" evidence="8">
    <location>
        <begin position="655"/>
        <end position="845"/>
    </location>
</feature>
<dbReference type="AlphaFoldDB" id="A0A922IBV6"/>
<dbReference type="Gene3D" id="1.20.5.2480">
    <property type="match status" value="1"/>
</dbReference>
<keyword evidence="2 6" id="KW-0812">Transmembrane</keyword>
<comment type="subcellular location">
    <subcellularLocation>
        <location evidence="1 6">Endoplasmic reticulum membrane</location>
        <topology evidence="1 6">Multi-pass membrane protein</topology>
    </subcellularLocation>
</comment>
<dbReference type="PROSITE" id="PS50845">
    <property type="entry name" value="RETICULON"/>
    <property type="match status" value="1"/>
</dbReference>
<organism evidence="9 10">
    <name type="scientific">Dermatophagoides farinae</name>
    <name type="common">American house dust mite</name>
    <dbReference type="NCBI Taxonomy" id="6954"/>
    <lineage>
        <taxon>Eukaryota</taxon>
        <taxon>Metazoa</taxon>
        <taxon>Ecdysozoa</taxon>
        <taxon>Arthropoda</taxon>
        <taxon>Chelicerata</taxon>
        <taxon>Arachnida</taxon>
        <taxon>Acari</taxon>
        <taxon>Acariformes</taxon>
        <taxon>Sarcoptiformes</taxon>
        <taxon>Astigmata</taxon>
        <taxon>Psoroptidia</taxon>
        <taxon>Analgoidea</taxon>
        <taxon>Pyroglyphidae</taxon>
        <taxon>Dermatophagoidinae</taxon>
        <taxon>Dermatophagoides</taxon>
    </lineage>
</organism>
<dbReference type="PANTHER" id="PTHR45799:SF2">
    <property type="entry name" value="RETICULON-LIKE PROTEIN"/>
    <property type="match status" value="1"/>
</dbReference>
<evidence type="ECO:0000259" key="8">
    <source>
        <dbReference type="PROSITE" id="PS50845"/>
    </source>
</evidence>
<feature type="transmembrane region" description="Helical" evidence="6">
    <location>
        <begin position="669"/>
        <end position="702"/>
    </location>
</feature>
<keyword evidence="5 6" id="KW-0472">Membrane</keyword>
<feature type="region of interest" description="Disordered" evidence="7">
    <location>
        <begin position="425"/>
        <end position="462"/>
    </location>
</feature>
<keyword evidence="3 6" id="KW-0256">Endoplasmic reticulum</keyword>
<keyword evidence="10" id="KW-1185">Reference proteome</keyword>
<evidence type="ECO:0000256" key="6">
    <source>
        <dbReference type="RuleBase" id="RU363132"/>
    </source>
</evidence>
<evidence type="ECO:0000313" key="9">
    <source>
        <dbReference type="EMBL" id="KAH9527436.1"/>
    </source>
</evidence>
<gene>
    <name evidence="9" type="primary">RTN1_1</name>
    <name evidence="9" type="ORF">DERF_001449</name>
</gene>
<dbReference type="GO" id="GO:0030424">
    <property type="term" value="C:axon"/>
    <property type="evidence" value="ECO:0007669"/>
    <property type="project" value="TreeGrafter"/>
</dbReference>
<evidence type="ECO:0000256" key="7">
    <source>
        <dbReference type="SAM" id="MobiDB-lite"/>
    </source>
</evidence>
<dbReference type="EMBL" id="ASGP02000001">
    <property type="protein sequence ID" value="KAH9527436.1"/>
    <property type="molecule type" value="Genomic_DNA"/>
</dbReference>
<feature type="compositionally biased region" description="Basic and acidic residues" evidence="7">
    <location>
        <begin position="439"/>
        <end position="453"/>
    </location>
</feature>
<dbReference type="InterPro" id="IPR003388">
    <property type="entry name" value="Reticulon"/>
</dbReference>
<name>A0A922IBV6_DERFA</name>
<evidence type="ECO:0000256" key="2">
    <source>
        <dbReference type="ARBA" id="ARBA00022692"/>
    </source>
</evidence>
<feature type="transmembrane region" description="Helical" evidence="6">
    <location>
        <begin position="771"/>
        <end position="798"/>
    </location>
</feature>
<sequence length="845" mass="95240">MENSPSDNDKLIDVPTFIDSTNSAVDQSRIPSNFYELDSNFSIMNVDNNKGEGDENKKVILENIGEVEENSNISILDNLKESKLDPDPNNPDDYIIKPEKHIDHFVDLEYKPDPFPVIDSPSVKPNSAIDIQPINPNVRHDSPEKAKDCVDNIDCQSSAKYSDSFDIPDNITNILDEKFDLLEITYSDYSRESDALDSSLNTNDFKSDQPVKIPVKEDELVKNESLIGEKIADDEMKMNSQANDGSTVFVDNSNDSVVSSSTDAQMNITKSEQTLQEPLSEQFPDFASKEMKPIVEPHHEEPLIVEQTTAFTHIEPIPISAVLPTQNIDQTIDENPVKLSSFKEEENSHPNLKPEHAEIVDIPQDSKPEYVEPLIVKPVEEKLVEKMDQALSPSEKTDLFSEKSPTITSNVLQSDQNPIGPEATLVPENNLFSSNNSDNVERKESFEIEKQEKLQTSSSSSFQMDNLRFDDAIKSAANMATGVEGNIEDSCKKPIQVSTTSEKLSSAIKNDQIDDFVEEKEEPVKLDPFPIVQQQQQQKDENFYESSNEQQQQPSLPLLSSSISSTKSDHHKNSEQQETDSVDIFQESSSTVLVPEQKSSKEEKQQQQQNPIENEQKIMGRKNYRQYSSDNSAAANNLEPDCVQNFIHSLFGQCAADILYWRDPKNSGAVFGVGLVILFSLTVFSVISVVAYTLLFTLLASLTFRVYKNVMQAVNKTDDGHPFKEYLEVDITPNQEKAHEIADQILSHFNCFVNRMRSVLLVEDYVESFKYLFMFWALTFIGAWFNGMTLVILAYIGAFSLPKVYEMNQAQIDHYINMVVSKINEVTEKIPFLKKASAAAEKKDN</sequence>
<reference evidence="9" key="2">
    <citation type="journal article" date="2022" name="Res Sq">
        <title>Comparative Genomics Reveals Insights into the Divergent Evolution of Astigmatic Mites and Household Pest Adaptations.</title>
        <authorList>
            <person name="Xiong Q."/>
            <person name="Wan A.T.-Y."/>
            <person name="Liu X.-Y."/>
            <person name="Fung C.S.-H."/>
            <person name="Xiao X."/>
            <person name="Malainual N."/>
            <person name="Hou J."/>
            <person name="Wang L."/>
            <person name="Wang M."/>
            <person name="Yang K."/>
            <person name="Cui Y."/>
            <person name="Leung E."/>
            <person name="Nong W."/>
            <person name="Shin S.-K."/>
            <person name="Au S."/>
            <person name="Jeong K.Y."/>
            <person name="Chew F.T."/>
            <person name="Hui J."/>
            <person name="Leung T.F."/>
            <person name="Tungtrongchitr A."/>
            <person name="Zhong N."/>
            <person name="Liu Z."/>
            <person name="Tsui S."/>
        </authorList>
    </citation>
    <scope>NUCLEOTIDE SEQUENCE</scope>
    <source>
        <strain evidence="9">Derf</strain>
        <tissue evidence="9">Whole organism</tissue>
    </source>
</reference>
<dbReference type="EMBL" id="ASGP02000001">
    <property type="protein sequence ID" value="KAH9527435.1"/>
    <property type="molecule type" value="Genomic_DNA"/>
</dbReference>
<proteinExistence type="predicted"/>
<dbReference type="GO" id="GO:0005789">
    <property type="term" value="C:endoplasmic reticulum membrane"/>
    <property type="evidence" value="ECO:0007669"/>
    <property type="project" value="UniProtKB-SubCell"/>
</dbReference>
<evidence type="ECO:0000256" key="3">
    <source>
        <dbReference type="ARBA" id="ARBA00022824"/>
    </source>
</evidence>
<accession>A0A922IBV6</accession>
<keyword evidence="4 6" id="KW-1133">Transmembrane helix</keyword>
<feature type="compositionally biased region" description="Low complexity" evidence="7">
    <location>
        <begin position="545"/>
        <end position="565"/>
    </location>
</feature>
<feature type="region of interest" description="Disordered" evidence="7">
    <location>
        <begin position="523"/>
        <end position="620"/>
    </location>
</feature>
<protein>
    <recommendedName>
        <fullName evidence="6">Reticulon-like protein</fullName>
    </recommendedName>
</protein>
<reference evidence="9" key="1">
    <citation type="submission" date="2013-05" db="EMBL/GenBank/DDBJ databases">
        <authorList>
            <person name="Yim A.K.Y."/>
            <person name="Chan T.F."/>
            <person name="Ji K.M."/>
            <person name="Liu X.Y."/>
            <person name="Zhou J.W."/>
            <person name="Li R.Q."/>
            <person name="Yang K.Y."/>
            <person name="Li J."/>
            <person name="Li M."/>
            <person name="Law P.T.W."/>
            <person name="Wu Y.L."/>
            <person name="Cai Z.L."/>
            <person name="Qin H."/>
            <person name="Bao Y."/>
            <person name="Leung R.K.K."/>
            <person name="Ng P.K.S."/>
            <person name="Zou J."/>
            <person name="Zhong X.J."/>
            <person name="Ran P.X."/>
            <person name="Zhong N.S."/>
            <person name="Liu Z.G."/>
            <person name="Tsui S.K.W."/>
        </authorList>
    </citation>
    <scope>NUCLEOTIDE SEQUENCE</scope>
    <source>
        <strain evidence="9">Derf</strain>
        <tissue evidence="9">Whole organism</tissue>
    </source>
</reference>
<comment type="caution">
    <text evidence="9">The sequence shown here is derived from an EMBL/GenBank/DDBJ whole genome shotgun (WGS) entry which is preliminary data.</text>
</comment>
<evidence type="ECO:0000313" key="10">
    <source>
        <dbReference type="Proteomes" id="UP000790347"/>
    </source>
</evidence>
<dbReference type="Proteomes" id="UP000790347">
    <property type="component" value="Unassembled WGS sequence"/>
</dbReference>
<dbReference type="Pfam" id="PF02453">
    <property type="entry name" value="Reticulon"/>
    <property type="match status" value="1"/>
</dbReference>
<evidence type="ECO:0000256" key="5">
    <source>
        <dbReference type="ARBA" id="ARBA00023136"/>
    </source>
</evidence>
<evidence type="ECO:0000256" key="1">
    <source>
        <dbReference type="ARBA" id="ARBA00004477"/>
    </source>
</evidence>
<dbReference type="InterPro" id="IPR046964">
    <property type="entry name" value="RTN1-4"/>
</dbReference>
<evidence type="ECO:0000256" key="4">
    <source>
        <dbReference type="ARBA" id="ARBA00022989"/>
    </source>
</evidence>
<dbReference type="PANTHER" id="PTHR45799">
    <property type="entry name" value="RETICULON-LIKE PROTEIN"/>
    <property type="match status" value="1"/>
</dbReference>